<evidence type="ECO:0000256" key="2">
    <source>
        <dbReference type="ARBA" id="ARBA00022741"/>
    </source>
</evidence>
<dbReference type="GO" id="GO:0000725">
    <property type="term" value="P:recombinational repair"/>
    <property type="evidence" value="ECO:0007669"/>
    <property type="project" value="TreeGrafter"/>
</dbReference>
<keyword evidence="5" id="KW-0378">Hydrolase</keyword>
<protein>
    <recommendedName>
        <fullName evidence="11 12">DNA repair protein RadA</fullName>
    </recommendedName>
</protein>
<dbReference type="Gene3D" id="3.30.230.10">
    <property type="match status" value="1"/>
</dbReference>
<dbReference type="EMBL" id="FMYU01000003">
    <property type="protein sequence ID" value="SDC25839.1"/>
    <property type="molecule type" value="Genomic_DNA"/>
</dbReference>
<dbReference type="InterPro" id="IPR014774">
    <property type="entry name" value="KaiC-like_dom"/>
</dbReference>
<feature type="coiled-coil region" evidence="13">
    <location>
        <begin position="112"/>
        <end position="139"/>
    </location>
</feature>
<evidence type="ECO:0000313" key="15">
    <source>
        <dbReference type="EMBL" id="SDC25839.1"/>
    </source>
</evidence>
<dbReference type="GO" id="GO:0016787">
    <property type="term" value="F:hydrolase activity"/>
    <property type="evidence" value="ECO:0007669"/>
    <property type="project" value="UniProtKB-KW"/>
</dbReference>
<reference evidence="16" key="1">
    <citation type="submission" date="2016-10" db="EMBL/GenBank/DDBJ databases">
        <authorList>
            <person name="Varghese N."/>
            <person name="Submissions S."/>
        </authorList>
    </citation>
    <scope>NUCLEOTIDE SEQUENCE [LARGE SCALE GENOMIC DNA]</scope>
    <source>
        <strain evidence="16">DSM 8415</strain>
    </source>
</reference>
<organism evidence="15 16">
    <name type="scientific">Desulfurella multipotens</name>
    <dbReference type="NCBI Taxonomy" id="79269"/>
    <lineage>
        <taxon>Bacteria</taxon>
        <taxon>Pseudomonadati</taxon>
        <taxon>Campylobacterota</taxon>
        <taxon>Desulfurellia</taxon>
        <taxon>Desulfurellales</taxon>
        <taxon>Desulfurellaceae</taxon>
        <taxon>Desulfurella</taxon>
    </lineage>
</organism>
<evidence type="ECO:0000256" key="8">
    <source>
        <dbReference type="ARBA" id="ARBA00023016"/>
    </source>
</evidence>
<evidence type="ECO:0000256" key="13">
    <source>
        <dbReference type="SAM" id="Coils"/>
    </source>
</evidence>
<evidence type="ECO:0000256" key="7">
    <source>
        <dbReference type="ARBA" id="ARBA00022840"/>
    </source>
</evidence>
<dbReference type="GO" id="GO:0003684">
    <property type="term" value="F:damaged DNA binding"/>
    <property type="evidence" value="ECO:0007669"/>
    <property type="project" value="InterPro"/>
</dbReference>
<comment type="function">
    <text evidence="12">DNA-dependent ATPase involved in processing of recombination intermediates, plays a role in repairing DNA breaks. Stimulates the branch migration of RecA-mediated strand transfer reactions, allowing the 3' invading strand to extend heteroduplex DNA faster. Binds ssDNA in the presence of ADP but not other nucleotides, has ATPase activity that is stimulated by ssDNA and various branched DNA structures, but inhibited by SSB. Does not have RecA's homology-searching function.</text>
</comment>
<dbReference type="SUPFAM" id="SSF54211">
    <property type="entry name" value="Ribosomal protein S5 domain 2-like"/>
    <property type="match status" value="1"/>
</dbReference>
<gene>
    <name evidence="15" type="ORF">SAMN05660835_00558</name>
</gene>
<keyword evidence="9 12" id="KW-0238">DNA-binding</keyword>
<keyword evidence="8" id="KW-0346">Stress response</keyword>
<dbReference type="SUPFAM" id="SSF52540">
    <property type="entry name" value="P-loop containing nucleoside triphosphate hydrolases"/>
    <property type="match status" value="1"/>
</dbReference>
<dbReference type="InterPro" id="IPR003593">
    <property type="entry name" value="AAA+_ATPase"/>
</dbReference>
<evidence type="ECO:0000256" key="10">
    <source>
        <dbReference type="ARBA" id="ARBA00023204"/>
    </source>
</evidence>
<dbReference type="Pfam" id="PF18073">
    <property type="entry name" value="Zn_ribbon_LapB"/>
    <property type="match status" value="1"/>
</dbReference>
<evidence type="ECO:0000256" key="9">
    <source>
        <dbReference type="ARBA" id="ARBA00023125"/>
    </source>
</evidence>
<dbReference type="InterPro" id="IPR027417">
    <property type="entry name" value="P-loop_NTPase"/>
</dbReference>
<dbReference type="RefSeq" id="WP_092128026.1">
    <property type="nucleotide sequence ID" value="NZ_FMYU01000003.1"/>
</dbReference>
<dbReference type="GO" id="GO:0008270">
    <property type="term" value="F:zinc ion binding"/>
    <property type="evidence" value="ECO:0007669"/>
    <property type="project" value="UniProtKB-KW"/>
</dbReference>
<keyword evidence="6 12" id="KW-0862">Zinc</keyword>
<dbReference type="PRINTS" id="PR01874">
    <property type="entry name" value="DNAREPAIRADA"/>
</dbReference>
<dbReference type="GO" id="GO:0140664">
    <property type="term" value="F:ATP-dependent DNA damage sensor activity"/>
    <property type="evidence" value="ECO:0007669"/>
    <property type="project" value="InterPro"/>
</dbReference>
<evidence type="ECO:0000256" key="6">
    <source>
        <dbReference type="ARBA" id="ARBA00022833"/>
    </source>
</evidence>
<dbReference type="PROSITE" id="PS50162">
    <property type="entry name" value="RECA_2"/>
    <property type="match status" value="1"/>
</dbReference>
<keyword evidence="16" id="KW-1185">Reference proteome</keyword>
<sequence length="426" mass="47921">MKEKTYYVCSNCGFKTTKWSGKCPNCGEWNTLKQEIQNKHKSHSLNIVKLDEIDLKETINYKTNYKQIDDFLGGGFVSGGVYLVAGSPGIGKSTLLLQLSKYLLENNHNVLYISAEESANQLSLKANRLNSKIQVLESNDLDEIVFALKQDYNIFIIDSIHTIYSSEVDSYVGSINQVRLCAQKLIETAKEYNKTLIIVSHITKEGIIAGPKALEHLVDAVFYLESDEKFNHRLLRATKNRFASTEQVVIFQMTQNGLKIVEDEFLTYIEDATESEGKAIGAILEGSYLMFVEIQALCVRSPFGMPRRTSVGFDLNRLNMLLAVIEKRLGISSLEYDVYLNVIGGFKINNTLVDMAVAASIISSLKKIIIQKNYVFLGEIDLLGNIRKIKLPDVLRKKLNSSNIKLFLQENTPNVESLLKAILQGH</sequence>
<feature type="domain" description="RecA family profile 1" evidence="14">
    <location>
        <begin position="57"/>
        <end position="202"/>
    </location>
</feature>
<dbReference type="InterPro" id="IPR004504">
    <property type="entry name" value="DNA_repair_RadA"/>
</dbReference>
<name>A0A1G6K485_9BACT</name>
<keyword evidence="1 12" id="KW-0479">Metal-binding</keyword>
<evidence type="ECO:0000256" key="5">
    <source>
        <dbReference type="ARBA" id="ARBA00022801"/>
    </source>
</evidence>
<dbReference type="NCBIfam" id="TIGR00416">
    <property type="entry name" value="sms"/>
    <property type="match status" value="1"/>
</dbReference>
<accession>A0A1G6K485</accession>
<dbReference type="SMART" id="SM00382">
    <property type="entry name" value="AAA"/>
    <property type="match status" value="1"/>
</dbReference>
<dbReference type="AlphaFoldDB" id="A0A1G6K485"/>
<proteinExistence type="inferred from homology"/>
<keyword evidence="13" id="KW-0175">Coiled coil</keyword>
<evidence type="ECO:0000256" key="3">
    <source>
        <dbReference type="ARBA" id="ARBA00022763"/>
    </source>
</evidence>
<keyword evidence="10 12" id="KW-0234">DNA repair</keyword>
<keyword evidence="7 12" id="KW-0067">ATP-binding</keyword>
<keyword evidence="4 12" id="KW-0863">Zinc-finger</keyword>
<dbReference type="InterPro" id="IPR020568">
    <property type="entry name" value="Ribosomal_Su5_D2-typ_SF"/>
</dbReference>
<keyword evidence="2 12" id="KW-0547">Nucleotide-binding</keyword>
<dbReference type="PANTHER" id="PTHR32472">
    <property type="entry name" value="DNA REPAIR PROTEIN RADA"/>
    <property type="match status" value="1"/>
</dbReference>
<comment type="similarity">
    <text evidence="12">Belongs to the RecA family. RadA subfamily.</text>
</comment>
<evidence type="ECO:0000256" key="12">
    <source>
        <dbReference type="RuleBase" id="RU003555"/>
    </source>
</evidence>
<dbReference type="InterPro" id="IPR020588">
    <property type="entry name" value="RecA_ATP-bd"/>
</dbReference>
<evidence type="ECO:0000256" key="1">
    <source>
        <dbReference type="ARBA" id="ARBA00022723"/>
    </source>
</evidence>
<dbReference type="GO" id="GO:0005829">
    <property type="term" value="C:cytosol"/>
    <property type="evidence" value="ECO:0007669"/>
    <property type="project" value="TreeGrafter"/>
</dbReference>
<keyword evidence="3 12" id="KW-0227">DNA damage</keyword>
<evidence type="ECO:0000259" key="14">
    <source>
        <dbReference type="PROSITE" id="PS50162"/>
    </source>
</evidence>
<evidence type="ECO:0000256" key="4">
    <source>
        <dbReference type="ARBA" id="ARBA00022771"/>
    </source>
</evidence>
<dbReference type="Proteomes" id="UP000199411">
    <property type="component" value="Unassembled WGS sequence"/>
</dbReference>
<dbReference type="InterPro" id="IPR014721">
    <property type="entry name" value="Ribsml_uS5_D2-typ_fold_subgr"/>
</dbReference>
<dbReference type="OrthoDB" id="9803906at2"/>
<dbReference type="Gene3D" id="3.40.50.300">
    <property type="entry name" value="P-loop containing nucleotide triphosphate hydrolases"/>
    <property type="match status" value="1"/>
</dbReference>
<evidence type="ECO:0000313" key="16">
    <source>
        <dbReference type="Proteomes" id="UP000199411"/>
    </source>
</evidence>
<dbReference type="GO" id="GO:0005524">
    <property type="term" value="F:ATP binding"/>
    <property type="evidence" value="ECO:0007669"/>
    <property type="project" value="UniProtKB-UniRule"/>
</dbReference>
<evidence type="ECO:0000256" key="11">
    <source>
        <dbReference type="NCBIfam" id="TIGR00416"/>
    </source>
</evidence>
<dbReference type="PANTHER" id="PTHR32472:SF10">
    <property type="entry name" value="DNA REPAIR PROTEIN RADA-LIKE PROTEIN"/>
    <property type="match status" value="1"/>
</dbReference>
<dbReference type="Pfam" id="PF06745">
    <property type="entry name" value="ATPase"/>
    <property type="match status" value="1"/>
</dbReference>
<dbReference type="InterPro" id="IPR041166">
    <property type="entry name" value="Rubredoxin_2"/>
</dbReference>